<keyword evidence="6 9" id="KW-1133">Transmembrane helix</keyword>
<comment type="similarity">
    <text evidence="8">Belongs to the TsuA/YedE (TC 9.B.102) family.</text>
</comment>
<dbReference type="Proteomes" id="UP000526408">
    <property type="component" value="Unassembled WGS sequence"/>
</dbReference>
<dbReference type="PANTHER" id="PTHR30574:SF1">
    <property type="entry name" value="SULPHUR TRANSPORT DOMAIN-CONTAINING PROTEIN"/>
    <property type="match status" value="1"/>
</dbReference>
<evidence type="ECO:0000256" key="2">
    <source>
        <dbReference type="ARBA" id="ARBA00022448"/>
    </source>
</evidence>
<sequence length="353" mass="36434">MLDFLGEAWTITLIGLGGGLVLGLAARLGRFCTLGMIEDVHYGHDRSRLWMWAVALGTAMAVAFGAEAAGLIRLHDAIYLHNGFTLAGAAVGGLMFGYGMAQAGNCGYGMLARLGGGDLRAMVIALVMGVAAYVTLSGPLAALRARLFPFEPHPEAPQGWAHMLGDATGLPAWAIGGALGVALILGAGAALVRARRWKELVWATAAGGAIASGFLGTSWVANTGFEPWLVQSHTFTAPVGDSIRYAMFSSGLEPDFAIGSVLGVLIGAFAGSLIRDGFRWEACDDPRELKRQMGGAVLMGFGAVIAAGCSVGQGLSALSLLSFHAPVVAGAIWIGAWVGLRQLILGLGLARTA</sequence>
<dbReference type="InterPro" id="IPR007272">
    <property type="entry name" value="Sulf_transp_TsuA/YedE"/>
</dbReference>
<reference evidence="10 11" key="1">
    <citation type="submission" date="2020-04" db="EMBL/GenBank/DDBJ databases">
        <authorList>
            <person name="Yoon J."/>
        </authorList>
    </citation>
    <scope>NUCLEOTIDE SEQUENCE [LARGE SCALE GENOMIC DNA]</scope>
    <source>
        <strain evidence="10 11">KMU-115</strain>
    </source>
</reference>
<evidence type="ECO:0000256" key="3">
    <source>
        <dbReference type="ARBA" id="ARBA00022475"/>
    </source>
</evidence>
<keyword evidence="3" id="KW-1003">Cell membrane</keyword>
<organism evidence="10 11">
    <name type="scientific">Roseicyclus persicicus</name>
    <dbReference type="NCBI Taxonomy" id="2650661"/>
    <lineage>
        <taxon>Bacteria</taxon>
        <taxon>Pseudomonadati</taxon>
        <taxon>Pseudomonadota</taxon>
        <taxon>Alphaproteobacteria</taxon>
        <taxon>Rhodobacterales</taxon>
        <taxon>Roseobacteraceae</taxon>
        <taxon>Roseicyclus</taxon>
    </lineage>
</organism>
<evidence type="ECO:0000256" key="6">
    <source>
        <dbReference type="ARBA" id="ARBA00022989"/>
    </source>
</evidence>
<dbReference type="AlphaFoldDB" id="A0A7X6H0H0"/>
<keyword evidence="7 9" id="KW-0472">Membrane</keyword>
<feature type="transmembrane region" description="Helical" evidence="9">
    <location>
        <begin position="49"/>
        <end position="72"/>
    </location>
</feature>
<proteinExistence type="inferred from homology"/>
<protein>
    <submittedName>
        <fullName evidence="10">YeeE/YedE family protein</fullName>
    </submittedName>
</protein>
<evidence type="ECO:0000256" key="1">
    <source>
        <dbReference type="ARBA" id="ARBA00004429"/>
    </source>
</evidence>
<comment type="subcellular location">
    <subcellularLocation>
        <location evidence="1">Cell inner membrane</location>
        <topology evidence="1">Multi-pass membrane protein</topology>
    </subcellularLocation>
</comment>
<feature type="transmembrane region" description="Helical" evidence="9">
    <location>
        <begin position="256"/>
        <end position="274"/>
    </location>
</feature>
<evidence type="ECO:0000256" key="5">
    <source>
        <dbReference type="ARBA" id="ARBA00022692"/>
    </source>
</evidence>
<evidence type="ECO:0000256" key="4">
    <source>
        <dbReference type="ARBA" id="ARBA00022519"/>
    </source>
</evidence>
<comment type="caution">
    <text evidence="10">The sequence shown here is derived from an EMBL/GenBank/DDBJ whole genome shotgun (WGS) entry which is preliminary data.</text>
</comment>
<evidence type="ECO:0000256" key="8">
    <source>
        <dbReference type="ARBA" id="ARBA00035655"/>
    </source>
</evidence>
<dbReference type="RefSeq" id="WP_168624133.1">
    <property type="nucleotide sequence ID" value="NZ_JAAZQQ010000005.1"/>
</dbReference>
<evidence type="ECO:0000256" key="9">
    <source>
        <dbReference type="SAM" id="Phobius"/>
    </source>
</evidence>
<feature type="transmembrane region" description="Helical" evidence="9">
    <location>
        <begin position="119"/>
        <end position="142"/>
    </location>
</feature>
<keyword evidence="2" id="KW-0813">Transport</keyword>
<evidence type="ECO:0000313" key="10">
    <source>
        <dbReference type="EMBL" id="NKX45751.1"/>
    </source>
</evidence>
<dbReference type="Pfam" id="PF04143">
    <property type="entry name" value="Sulf_transp"/>
    <property type="match status" value="1"/>
</dbReference>
<gene>
    <name evidence="10" type="ORF">HCU73_14235</name>
</gene>
<feature type="transmembrane region" description="Helical" evidence="9">
    <location>
        <begin position="295"/>
        <end position="315"/>
    </location>
</feature>
<evidence type="ECO:0000313" key="11">
    <source>
        <dbReference type="Proteomes" id="UP000526408"/>
    </source>
</evidence>
<feature type="transmembrane region" description="Helical" evidence="9">
    <location>
        <begin position="78"/>
        <end position="98"/>
    </location>
</feature>
<dbReference type="PANTHER" id="PTHR30574">
    <property type="entry name" value="INNER MEMBRANE PROTEIN YEDE"/>
    <property type="match status" value="1"/>
</dbReference>
<keyword evidence="4" id="KW-0997">Cell inner membrane</keyword>
<feature type="transmembrane region" description="Helical" evidence="9">
    <location>
        <begin position="172"/>
        <end position="193"/>
    </location>
</feature>
<dbReference type="GO" id="GO:0005886">
    <property type="term" value="C:plasma membrane"/>
    <property type="evidence" value="ECO:0007669"/>
    <property type="project" value="UniProtKB-SubCell"/>
</dbReference>
<keyword evidence="11" id="KW-1185">Reference proteome</keyword>
<dbReference type="EMBL" id="JAAZQQ010000005">
    <property type="protein sequence ID" value="NKX45751.1"/>
    <property type="molecule type" value="Genomic_DNA"/>
</dbReference>
<feature type="transmembrane region" description="Helical" evidence="9">
    <location>
        <begin position="200"/>
        <end position="221"/>
    </location>
</feature>
<keyword evidence="5 9" id="KW-0812">Transmembrane</keyword>
<name>A0A7X6H0H0_9RHOB</name>
<evidence type="ECO:0000256" key="7">
    <source>
        <dbReference type="ARBA" id="ARBA00023136"/>
    </source>
</evidence>
<feature type="transmembrane region" description="Helical" evidence="9">
    <location>
        <begin position="327"/>
        <end position="350"/>
    </location>
</feature>
<feature type="transmembrane region" description="Helical" evidence="9">
    <location>
        <begin position="6"/>
        <end position="28"/>
    </location>
</feature>
<accession>A0A7X6H0H0</accession>